<evidence type="ECO:0000256" key="2">
    <source>
        <dbReference type="SAM" id="SignalP"/>
    </source>
</evidence>
<keyword evidence="1" id="KW-1133">Transmembrane helix</keyword>
<dbReference type="AlphaFoldDB" id="A0A9D3TDN9"/>
<dbReference type="EMBL" id="JAFDVH010000004">
    <property type="protein sequence ID" value="KAG7481228.1"/>
    <property type="molecule type" value="Genomic_DNA"/>
</dbReference>
<evidence type="ECO:0000256" key="1">
    <source>
        <dbReference type="SAM" id="Phobius"/>
    </source>
</evidence>
<evidence type="ECO:0000313" key="3">
    <source>
        <dbReference type="EMBL" id="KAG7481228.1"/>
    </source>
</evidence>
<keyword evidence="4" id="KW-1185">Reference proteome</keyword>
<organism evidence="3 4">
    <name type="scientific">Megalops atlanticus</name>
    <name type="common">Tarpon</name>
    <name type="synonym">Clupea gigantea</name>
    <dbReference type="NCBI Taxonomy" id="7932"/>
    <lineage>
        <taxon>Eukaryota</taxon>
        <taxon>Metazoa</taxon>
        <taxon>Chordata</taxon>
        <taxon>Craniata</taxon>
        <taxon>Vertebrata</taxon>
        <taxon>Euteleostomi</taxon>
        <taxon>Actinopterygii</taxon>
        <taxon>Neopterygii</taxon>
        <taxon>Teleostei</taxon>
        <taxon>Elopiformes</taxon>
        <taxon>Megalopidae</taxon>
        <taxon>Megalops</taxon>
    </lineage>
</organism>
<keyword evidence="1" id="KW-0812">Transmembrane</keyword>
<name>A0A9D3TDN9_MEGAT</name>
<accession>A0A9D3TDN9</accession>
<proteinExistence type="predicted"/>
<sequence length="172" mass="18406">MGTGLFLFILISLVLPADCPGTANSQGALKCAVCEKSPDDLKKIWYTQVDERDALWRRNSTLKTIRNCSTASLKPGVPCQHNGSIVFPTKEAEKLNFEGIENLCHSVEPTDCSKLNLPQDLPPDQHQRNALTTAPITAPPPPGTIIGLVIGGVVAFIAIVAVVAGVLIYTCN</sequence>
<reference evidence="3" key="1">
    <citation type="submission" date="2021-01" db="EMBL/GenBank/DDBJ databases">
        <authorList>
            <person name="Zahm M."/>
            <person name="Roques C."/>
            <person name="Cabau C."/>
            <person name="Klopp C."/>
            <person name="Donnadieu C."/>
            <person name="Jouanno E."/>
            <person name="Lampietro C."/>
            <person name="Louis A."/>
            <person name="Herpin A."/>
            <person name="Echchiki A."/>
            <person name="Berthelot C."/>
            <person name="Parey E."/>
            <person name="Roest-Crollius H."/>
            <person name="Braasch I."/>
            <person name="Postlethwait J."/>
            <person name="Bobe J."/>
            <person name="Montfort J."/>
            <person name="Bouchez O."/>
            <person name="Begum T."/>
            <person name="Mejri S."/>
            <person name="Adams A."/>
            <person name="Chen W.-J."/>
            <person name="Guiguen Y."/>
        </authorList>
    </citation>
    <scope>NUCLEOTIDE SEQUENCE</scope>
    <source>
        <strain evidence="3">YG-15Mar2019-1</strain>
        <tissue evidence="3">Brain</tissue>
    </source>
</reference>
<evidence type="ECO:0000313" key="4">
    <source>
        <dbReference type="Proteomes" id="UP001046870"/>
    </source>
</evidence>
<keyword evidence="1" id="KW-0472">Membrane</keyword>
<feature type="signal peptide" evidence="2">
    <location>
        <begin position="1"/>
        <end position="16"/>
    </location>
</feature>
<keyword evidence="2" id="KW-0732">Signal</keyword>
<feature type="chain" id="PRO_5039689319" evidence="2">
    <location>
        <begin position="17"/>
        <end position="172"/>
    </location>
</feature>
<gene>
    <name evidence="3" type="ORF">MATL_G00064280</name>
</gene>
<dbReference type="Proteomes" id="UP001046870">
    <property type="component" value="Chromosome 4"/>
</dbReference>
<feature type="transmembrane region" description="Helical" evidence="1">
    <location>
        <begin position="145"/>
        <end position="169"/>
    </location>
</feature>
<protein>
    <submittedName>
        <fullName evidence="3">Uncharacterized protein</fullName>
    </submittedName>
</protein>
<comment type="caution">
    <text evidence="3">The sequence shown here is derived from an EMBL/GenBank/DDBJ whole genome shotgun (WGS) entry which is preliminary data.</text>
</comment>